<evidence type="ECO:0000313" key="3">
    <source>
        <dbReference type="EMBL" id="CEO94604.1"/>
    </source>
</evidence>
<reference evidence="4 6" key="2">
    <citation type="submission" date="2018-03" db="EMBL/GenBank/DDBJ databases">
        <authorList>
            <person name="Fogelqvist J."/>
        </authorList>
    </citation>
    <scope>NUCLEOTIDE SEQUENCE [LARGE SCALE GENOMIC DNA]</scope>
</reference>
<evidence type="ECO:0000313" key="6">
    <source>
        <dbReference type="Proteomes" id="UP000290189"/>
    </source>
</evidence>
<proteinExistence type="predicted"/>
<sequence>MWSSQAIVKGRPQKSDLANASMASCEIARLTMQKLAANRDRDQERQRADNLERQLTREHARADALDNLVDRLRREQQLLTGEVATLRRASHDIEQVCRSALSLPATSASTPADLVGNTIEALRTARHAAACADARAARASAELCQTRAQRDLARRQARQMLAINVHVHRRWKMQNDVEQRVRTLLNTMAERTQQQQPPRQGKKAAPGRPVMPKTIAYEHLSTHDKLFALQKFLELFDETKGAAVQSK</sequence>
<keyword evidence="5" id="KW-1185">Reference proteome</keyword>
<evidence type="ECO:0000256" key="1">
    <source>
        <dbReference type="SAM" id="Coils"/>
    </source>
</evidence>
<organism evidence="3 5">
    <name type="scientific">Plasmodiophora brassicae</name>
    <name type="common">Clubroot disease agent</name>
    <dbReference type="NCBI Taxonomy" id="37360"/>
    <lineage>
        <taxon>Eukaryota</taxon>
        <taxon>Sar</taxon>
        <taxon>Rhizaria</taxon>
        <taxon>Endomyxa</taxon>
        <taxon>Phytomyxea</taxon>
        <taxon>Plasmodiophorida</taxon>
        <taxon>Plasmodiophoridae</taxon>
        <taxon>Plasmodiophora</taxon>
    </lineage>
</organism>
<geneLocation type="mitochondrion" evidence="4"/>
<dbReference type="AlphaFoldDB" id="A0A0G4IHG1"/>
<dbReference type="EMBL" id="CDSF01000001">
    <property type="protein sequence ID" value="CEO94604.1"/>
    <property type="molecule type" value="Genomic_DNA"/>
</dbReference>
<feature type="region of interest" description="Disordered" evidence="2">
    <location>
        <begin position="190"/>
        <end position="209"/>
    </location>
</feature>
<accession>A0A0G4IHG1</accession>
<name>A0A0G4IHG1_PLABS</name>
<gene>
    <name evidence="3" type="ORF">PBRA_000389</name>
    <name evidence="4" type="ORF">PLBR_LOCUS4159</name>
</gene>
<reference evidence="3 5" key="1">
    <citation type="submission" date="2015-02" db="EMBL/GenBank/DDBJ databases">
        <authorList>
            <person name="Chooi Y.-H."/>
        </authorList>
    </citation>
    <scope>NUCLEOTIDE SEQUENCE [LARGE SCALE GENOMIC DNA]</scope>
    <source>
        <strain evidence="3">E3</strain>
    </source>
</reference>
<keyword evidence="4" id="KW-0496">Mitochondrion</keyword>
<evidence type="ECO:0000313" key="5">
    <source>
        <dbReference type="Proteomes" id="UP000039324"/>
    </source>
</evidence>
<evidence type="ECO:0000313" key="4">
    <source>
        <dbReference type="EMBL" id="SPQ96944.1"/>
    </source>
</evidence>
<evidence type="ECO:0000256" key="2">
    <source>
        <dbReference type="SAM" id="MobiDB-lite"/>
    </source>
</evidence>
<dbReference type="EMBL" id="OVEO01000006">
    <property type="protein sequence ID" value="SPQ96944.1"/>
    <property type="molecule type" value="Genomic_DNA"/>
</dbReference>
<dbReference type="Proteomes" id="UP000039324">
    <property type="component" value="Unassembled WGS sequence"/>
</dbReference>
<keyword evidence="1" id="KW-0175">Coiled coil</keyword>
<dbReference type="Proteomes" id="UP000290189">
    <property type="component" value="Unassembled WGS sequence"/>
</dbReference>
<protein>
    <submittedName>
        <fullName evidence="3">Uncharacterized protein</fullName>
    </submittedName>
</protein>
<feature type="coiled-coil region" evidence="1">
    <location>
        <begin position="34"/>
        <end position="89"/>
    </location>
</feature>